<evidence type="ECO:0000313" key="1">
    <source>
        <dbReference type="EMBL" id="KTB65390.1"/>
    </source>
</evidence>
<reference evidence="1 2" key="1">
    <citation type="submission" date="2015-09" db="EMBL/GenBank/DDBJ databases">
        <title>Genome sequence of ICMP 13104.</title>
        <authorList>
            <person name="Visnovsky S."/>
            <person name="Lu A."/>
            <person name="Panda P."/>
            <person name="Pitman A."/>
        </authorList>
    </citation>
    <scope>NUCLEOTIDE SEQUENCE [LARGE SCALE GENOMIC DNA]</scope>
    <source>
        <strain evidence="1 2">ICMP 13104</strain>
    </source>
</reference>
<dbReference type="Proteomes" id="UP000053048">
    <property type="component" value="Unassembled WGS sequence"/>
</dbReference>
<name>A0A0W0HXD3_PSEVI</name>
<dbReference type="AlphaFoldDB" id="A0A0W0HXD3"/>
<evidence type="ECO:0000313" key="2">
    <source>
        <dbReference type="Proteomes" id="UP000053048"/>
    </source>
</evidence>
<protein>
    <submittedName>
        <fullName evidence="1">Uncharacterized protein</fullName>
    </submittedName>
</protein>
<organism evidence="1 2">
    <name type="scientific">Pseudomonas viridiflava ICMP 13104</name>
    <dbReference type="NCBI Taxonomy" id="1198305"/>
    <lineage>
        <taxon>Bacteria</taxon>
        <taxon>Pseudomonadati</taxon>
        <taxon>Pseudomonadota</taxon>
        <taxon>Gammaproteobacteria</taxon>
        <taxon>Pseudomonadales</taxon>
        <taxon>Pseudomonadaceae</taxon>
        <taxon>Pseudomonas</taxon>
    </lineage>
</organism>
<gene>
    <name evidence="1" type="ORF">AO067_23380</name>
</gene>
<proteinExistence type="predicted"/>
<dbReference type="EMBL" id="LKEJ01000121">
    <property type="protein sequence ID" value="KTB65390.1"/>
    <property type="molecule type" value="Genomic_DNA"/>
</dbReference>
<accession>A0A0W0HXD3</accession>
<comment type="caution">
    <text evidence="1">The sequence shown here is derived from an EMBL/GenBank/DDBJ whole genome shotgun (WGS) entry which is preliminary data.</text>
</comment>
<sequence>MIRVLWGDVSVSITTSWHGKRQQAQRKMCAKGLFFTSFRRSVELNWSHNFISLASKKPYLMALSAHLEAGGLLIKKARYFF</sequence>
<keyword evidence="2" id="KW-1185">Reference proteome</keyword>